<gene>
    <name evidence="1" type="ORF">GKZ89_19130</name>
</gene>
<reference evidence="1 2" key="1">
    <citation type="journal article" date="2017" name="Int. J. Syst. Evol. Microbiol.">
        <title>Bacillus mangrovi sp. nov., isolated from a sediment sample from a mangrove forest.</title>
        <authorList>
            <person name="Gupta V."/>
            <person name="Singh P.K."/>
            <person name="Korpole S."/>
            <person name="Tanuku N.R.S."/>
            <person name="Pinnaka A.K."/>
        </authorList>
    </citation>
    <scope>NUCLEOTIDE SEQUENCE [LARGE SCALE GENOMIC DNA]</scope>
    <source>
        <strain evidence="1 2">KCTC 33872</strain>
    </source>
</reference>
<protein>
    <submittedName>
        <fullName evidence="1">Uncharacterized protein</fullName>
    </submittedName>
</protein>
<dbReference type="EMBL" id="WMIB01000031">
    <property type="protein sequence ID" value="MTH55510.1"/>
    <property type="molecule type" value="Genomic_DNA"/>
</dbReference>
<sequence>MLAPKIFEWGNKLVINFVFHHEGYAAEAECVCNEEWIEDVIIRYDGPGEISTVRLLAVKYAEETMKDFLSIKTAESERVTSFDPEI</sequence>
<keyword evidence="2" id="KW-1185">Reference proteome</keyword>
<name>A0A7X2S945_9BACI</name>
<comment type="caution">
    <text evidence="1">The sequence shown here is derived from an EMBL/GenBank/DDBJ whole genome shotgun (WGS) entry which is preliminary data.</text>
</comment>
<dbReference type="Proteomes" id="UP000434639">
    <property type="component" value="Unassembled WGS sequence"/>
</dbReference>
<proteinExistence type="predicted"/>
<dbReference type="OrthoDB" id="2892089at2"/>
<dbReference type="RefSeq" id="WP_155114007.1">
    <property type="nucleotide sequence ID" value="NZ_WMIB01000031.1"/>
</dbReference>
<evidence type="ECO:0000313" key="1">
    <source>
        <dbReference type="EMBL" id="MTH55510.1"/>
    </source>
</evidence>
<organism evidence="1 2">
    <name type="scientific">Metabacillus mangrovi</name>
    <dbReference type="NCBI Taxonomy" id="1491830"/>
    <lineage>
        <taxon>Bacteria</taxon>
        <taxon>Bacillati</taxon>
        <taxon>Bacillota</taxon>
        <taxon>Bacilli</taxon>
        <taxon>Bacillales</taxon>
        <taxon>Bacillaceae</taxon>
        <taxon>Metabacillus</taxon>
    </lineage>
</organism>
<dbReference type="AlphaFoldDB" id="A0A7X2S945"/>
<evidence type="ECO:0000313" key="2">
    <source>
        <dbReference type="Proteomes" id="UP000434639"/>
    </source>
</evidence>
<accession>A0A7X2S945</accession>